<reference evidence="1" key="1">
    <citation type="submission" date="2015-07" db="EMBL/GenBank/DDBJ databases">
        <title>MeaNS - Measles Nucleotide Surveillance Program.</title>
        <authorList>
            <person name="Tran T."/>
            <person name="Druce J."/>
        </authorList>
    </citation>
    <scope>NUCLEOTIDE SEQUENCE</scope>
    <source>
        <strain evidence="1">UCB-OBI-ISO-001</strain>
        <tissue evidence="1">Gonad</tissue>
    </source>
</reference>
<dbReference type="EMBL" id="KQ423941">
    <property type="protein sequence ID" value="KOF71881.1"/>
    <property type="molecule type" value="Genomic_DNA"/>
</dbReference>
<name>A0A0L8G4B5_OCTBM</name>
<evidence type="ECO:0000313" key="1">
    <source>
        <dbReference type="EMBL" id="KOF71881.1"/>
    </source>
</evidence>
<organism evidence="1">
    <name type="scientific">Octopus bimaculoides</name>
    <name type="common">California two-spotted octopus</name>
    <dbReference type="NCBI Taxonomy" id="37653"/>
    <lineage>
        <taxon>Eukaryota</taxon>
        <taxon>Metazoa</taxon>
        <taxon>Spiralia</taxon>
        <taxon>Lophotrochozoa</taxon>
        <taxon>Mollusca</taxon>
        <taxon>Cephalopoda</taxon>
        <taxon>Coleoidea</taxon>
        <taxon>Octopodiformes</taxon>
        <taxon>Octopoda</taxon>
        <taxon>Incirrata</taxon>
        <taxon>Octopodidae</taxon>
        <taxon>Octopus</taxon>
    </lineage>
</organism>
<sequence length="71" mass="8149">MESMFNIKHYLVENVIIYDSKYLSSNNSYEIQEEGPVQQISYASEIGSAVLKIVDQVDIMRFVSYCDGSRC</sequence>
<proteinExistence type="predicted"/>
<accession>A0A0L8G4B5</accession>
<protein>
    <submittedName>
        <fullName evidence="1">Uncharacterized protein</fullName>
    </submittedName>
</protein>
<gene>
    <name evidence="1" type="ORF">OCBIM_22000381mg</name>
</gene>
<dbReference type="AlphaFoldDB" id="A0A0L8G4B5"/>